<evidence type="ECO:0000313" key="7">
    <source>
        <dbReference type="EnsemblPlants" id="cds.evm.model.10.560"/>
    </source>
</evidence>
<dbReference type="GO" id="GO:0102965">
    <property type="term" value="F:alcohol-forming long-chain fatty acyl-CoA reductase activity"/>
    <property type="evidence" value="ECO:0007669"/>
    <property type="project" value="UniProtKB-EC"/>
</dbReference>
<dbReference type="Proteomes" id="UP000596661">
    <property type="component" value="Unassembled WGS sequence"/>
</dbReference>
<dbReference type="Gene3D" id="3.40.50.720">
    <property type="entry name" value="NAD(P)-binding Rossmann-like Domain"/>
    <property type="match status" value="1"/>
</dbReference>
<evidence type="ECO:0000256" key="2">
    <source>
        <dbReference type="ARBA" id="ARBA00022516"/>
    </source>
</evidence>
<evidence type="ECO:0000256" key="4">
    <source>
        <dbReference type="RuleBase" id="RU363097"/>
    </source>
</evidence>
<protein>
    <recommendedName>
        <fullName evidence="4">Fatty acyl-CoA reductase</fullName>
        <ecNumber evidence="4">1.2.1.84</ecNumber>
    </recommendedName>
</protein>
<dbReference type="OMA" id="WRDAQER"/>
<comment type="similarity">
    <text evidence="1 4">Belongs to the fatty acyl-CoA reductase family.</text>
</comment>
<name>A0A803QPC7_CANSA</name>
<keyword evidence="4" id="KW-0560">Oxidoreductase</keyword>
<evidence type="ECO:0000313" key="8">
    <source>
        <dbReference type="Proteomes" id="UP000596661"/>
    </source>
</evidence>
<dbReference type="AlphaFoldDB" id="A0A803QPC7"/>
<comment type="catalytic activity">
    <reaction evidence="4">
        <text>a long-chain fatty acyl-CoA + 2 NADPH + 2 H(+) = a long-chain primary fatty alcohol + 2 NADP(+) + CoA</text>
        <dbReference type="Rhea" id="RHEA:52716"/>
        <dbReference type="ChEBI" id="CHEBI:15378"/>
        <dbReference type="ChEBI" id="CHEBI:57287"/>
        <dbReference type="ChEBI" id="CHEBI:57783"/>
        <dbReference type="ChEBI" id="CHEBI:58349"/>
        <dbReference type="ChEBI" id="CHEBI:77396"/>
        <dbReference type="ChEBI" id="CHEBI:83139"/>
        <dbReference type="EC" id="1.2.1.84"/>
    </reaction>
</comment>
<dbReference type="GO" id="GO:0035336">
    <property type="term" value="P:long-chain fatty-acyl-CoA metabolic process"/>
    <property type="evidence" value="ECO:0007669"/>
    <property type="project" value="TreeGrafter"/>
</dbReference>
<dbReference type="Gramene" id="evm.model.10.560">
    <property type="protein sequence ID" value="cds.evm.model.10.560"/>
    <property type="gene ID" value="evm.TU.10.560"/>
</dbReference>
<evidence type="ECO:0000256" key="3">
    <source>
        <dbReference type="ARBA" id="ARBA00023098"/>
    </source>
</evidence>
<dbReference type="EMBL" id="UZAU01000806">
    <property type="status" value="NOT_ANNOTATED_CDS"/>
    <property type="molecule type" value="Genomic_DNA"/>
</dbReference>
<evidence type="ECO:0000259" key="5">
    <source>
        <dbReference type="Pfam" id="PF03015"/>
    </source>
</evidence>
<dbReference type="InterPro" id="IPR036291">
    <property type="entry name" value="NAD(P)-bd_dom_sf"/>
</dbReference>
<dbReference type="PANTHER" id="PTHR11011:SF45">
    <property type="entry name" value="FATTY ACYL-COA REDUCTASE CG8306-RELATED"/>
    <property type="match status" value="1"/>
</dbReference>
<dbReference type="OrthoDB" id="429813at2759"/>
<dbReference type="Pfam" id="PF07993">
    <property type="entry name" value="NAD_binding_4"/>
    <property type="match status" value="1"/>
</dbReference>
<dbReference type="InterPro" id="IPR013120">
    <property type="entry name" value="FAR_NAD-bd"/>
</dbReference>
<feature type="domain" description="Thioester reductase (TE)" evidence="6">
    <location>
        <begin position="136"/>
        <end position="442"/>
    </location>
</feature>
<dbReference type="GO" id="GO:0080019">
    <property type="term" value="F:alcohol-forming very long-chain fatty acyl-CoA reductase activity"/>
    <property type="evidence" value="ECO:0007669"/>
    <property type="project" value="InterPro"/>
</dbReference>
<dbReference type="EC" id="1.2.1.84" evidence="4"/>
<comment type="function">
    <text evidence="4">Catalyzes the reduction of fatty acyl-CoA to fatty alcohols.</text>
</comment>
<dbReference type="CDD" id="cd05236">
    <property type="entry name" value="FAR-N_SDR_e"/>
    <property type="match status" value="1"/>
</dbReference>
<dbReference type="InterPro" id="IPR026055">
    <property type="entry name" value="FAR"/>
</dbReference>
<evidence type="ECO:0000256" key="1">
    <source>
        <dbReference type="ARBA" id="ARBA00005928"/>
    </source>
</evidence>
<reference evidence="7" key="1">
    <citation type="submission" date="2021-03" db="UniProtKB">
        <authorList>
            <consortium name="EnsemblPlants"/>
        </authorList>
    </citation>
    <scope>IDENTIFICATION</scope>
</reference>
<dbReference type="PANTHER" id="PTHR11011">
    <property type="entry name" value="MALE STERILITY PROTEIN 2-RELATED"/>
    <property type="match status" value="1"/>
</dbReference>
<feature type="domain" description="Fatty acyl-CoA reductase C-terminal" evidence="5">
    <location>
        <begin position="543"/>
        <end position="613"/>
    </location>
</feature>
<dbReference type="Pfam" id="PF03015">
    <property type="entry name" value="Sterile"/>
    <property type="match status" value="1"/>
</dbReference>
<dbReference type="GO" id="GO:0010345">
    <property type="term" value="P:suberin biosynthetic process"/>
    <property type="evidence" value="ECO:0007669"/>
    <property type="project" value="TreeGrafter"/>
</dbReference>
<accession>A0A803QPC7</accession>
<dbReference type="EnsemblPlants" id="evm.model.10.560">
    <property type="protein sequence ID" value="cds.evm.model.10.560"/>
    <property type="gene ID" value="evm.TU.10.560"/>
</dbReference>
<dbReference type="SUPFAM" id="SSF51735">
    <property type="entry name" value="NAD(P)-binding Rossmann-fold domains"/>
    <property type="match status" value="1"/>
</dbReference>
<keyword evidence="4" id="KW-0521">NADP</keyword>
<sequence length="619" mass="68339">MIMGALFLNSSSSISPVVLARVPKKRGCSLSRRNNFSLVRCQGGGNVIKTIGSFSSVLSPRAAAAAASSAMSTDHGAAVVVENGSLVLSPNGKAQAENGIAVKELVPYGGSQSNSSLEMHDGIGIVSFLRGKSFFVTGATGFLAKVLVEKILRTVPDVGKIYLLIKAKNKEAAMGRLKNEIINTELFKRLQKTYGKSYQSFMLSKLVPVVGNVCESDLGLSGDIAETIAKEVDVIVNSAANTTFDERYDVALAINTKGPCHLMNFSKNCKKLKLFMQVSTAYVNGQRQGKIMEKPFRIGETISGENFVSETPPGLLPILDIEKEIELAFNSKEDLENNALTQKMKGLGLERAQQYGWQDTYVFTKAMGEMMIDSMRGDVPVVIMRPSVIESTFKEPFPGWMEGNRMMDPIILYYGKGQLSGFLVDPNGVLDVVPADMVVNATLAAMAKHGLAQKPDINVYQIASSVVNPLVFHDLARLLYEHYNNSPCVDPNGRPIHVPSMKLFNSKEDFSEHLWRDTVQRNGLLTMASSNKKLSQKLEIICRKSVEQAKHLANIYEPYTFYNGRFDNSNTQRLMDIMSEEERRKFGFDVESIDWSDYITNVHIPGLRRHVMKGRGMPS</sequence>
<organism evidence="7 8">
    <name type="scientific">Cannabis sativa</name>
    <name type="common">Hemp</name>
    <name type="synonym">Marijuana</name>
    <dbReference type="NCBI Taxonomy" id="3483"/>
    <lineage>
        <taxon>Eukaryota</taxon>
        <taxon>Viridiplantae</taxon>
        <taxon>Streptophyta</taxon>
        <taxon>Embryophyta</taxon>
        <taxon>Tracheophyta</taxon>
        <taxon>Spermatophyta</taxon>
        <taxon>Magnoliopsida</taxon>
        <taxon>eudicotyledons</taxon>
        <taxon>Gunneridae</taxon>
        <taxon>Pentapetalae</taxon>
        <taxon>rosids</taxon>
        <taxon>fabids</taxon>
        <taxon>Rosales</taxon>
        <taxon>Cannabaceae</taxon>
        <taxon>Cannabis</taxon>
    </lineage>
</organism>
<evidence type="ECO:0000259" key="6">
    <source>
        <dbReference type="Pfam" id="PF07993"/>
    </source>
</evidence>
<proteinExistence type="inferred from homology"/>
<dbReference type="InterPro" id="IPR033640">
    <property type="entry name" value="FAR_C"/>
</dbReference>
<keyword evidence="2 4" id="KW-0444">Lipid biosynthesis</keyword>
<keyword evidence="8" id="KW-1185">Reference proteome</keyword>
<keyword evidence="3 4" id="KW-0443">Lipid metabolism</keyword>
<dbReference type="CDD" id="cd09071">
    <property type="entry name" value="FAR_C"/>
    <property type="match status" value="1"/>
</dbReference>